<dbReference type="RefSeq" id="WP_115481129.1">
    <property type="nucleotide sequence ID" value="NZ_QRCT01000013.1"/>
</dbReference>
<comment type="caution">
    <text evidence="2">The sequence shown here is derived from an EMBL/GenBank/DDBJ whole genome shotgun (WGS) entry which is preliminary data.</text>
</comment>
<dbReference type="Gene3D" id="3.40.50.720">
    <property type="entry name" value="NAD(P)-binding Rossmann-like Domain"/>
    <property type="match status" value="1"/>
</dbReference>
<feature type="domain" description="Dipicolinate synthase subunit A N-terminal" evidence="1">
    <location>
        <begin position="7"/>
        <end position="121"/>
    </location>
</feature>
<dbReference type="InterPro" id="IPR036291">
    <property type="entry name" value="NAD(P)-bd_dom_sf"/>
</dbReference>
<dbReference type="SUPFAM" id="SSF51735">
    <property type="entry name" value="NAD(P)-binding Rossmann-fold domains"/>
    <property type="match status" value="1"/>
</dbReference>
<protein>
    <submittedName>
        <fullName evidence="2">Dipicolinate synthase subunit DpsA</fullName>
    </submittedName>
</protein>
<dbReference type="InterPro" id="IPR031629">
    <property type="entry name" value="DpaA_N"/>
</dbReference>
<dbReference type="Pfam" id="PF16924">
    <property type="entry name" value="DpaA_N"/>
    <property type="match status" value="1"/>
</dbReference>
<sequence>MNDNLNIAVIGGDLRQIYIADHLCENGYSVTVYGTVQSSLLKPHRIAASLAHALDICDVIVCPTPFSKNGSYLFTENEEISITNSLLEQTLTPNHFVVGGDFTKDFLNYCLFHQIEYYDFMKDDVIAIENAVATAEGAIAIAIQSSSINLSKSRCLVLGFGRCGKILARKLDGFQTSLTISTRNTSSLAYGNSLGYEVFPLSELKDNLSNFDYIFNTIPSMLLTQEYLSKLSPETTIIDIASSPGGLDYDYAKKHHLNAHLCLGIPGKISPKATGIILSNALLKKLKERSD</sequence>
<dbReference type="OrthoDB" id="8840764at2"/>
<keyword evidence="3" id="KW-1185">Reference proteome</keyword>
<proteinExistence type="predicted"/>
<dbReference type="EMBL" id="QRCT01000013">
    <property type="protein sequence ID" value="RDU24385.1"/>
    <property type="molecule type" value="Genomic_DNA"/>
</dbReference>
<reference evidence="2 3" key="1">
    <citation type="submission" date="2018-07" db="EMBL/GenBank/DDBJ databases">
        <title>Anaerosacharophilus polymeroproducens gen. nov. sp. nov., an anaerobic bacterium isolated from salt field.</title>
        <authorList>
            <person name="Kim W."/>
            <person name="Yang S.-H."/>
            <person name="Oh J."/>
            <person name="Lee J.-H."/>
            <person name="Kwon K.K."/>
        </authorList>
    </citation>
    <scope>NUCLEOTIDE SEQUENCE [LARGE SCALE GENOMIC DNA]</scope>
    <source>
        <strain evidence="2 3">MCWD5</strain>
    </source>
</reference>
<evidence type="ECO:0000313" key="2">
    <source>
        <dbReference type="EMBL" id="RDU24385.1"/>
    </source>
</evidence>
<evidence type="ECO:0000259" key="1">
    <source>
        <dbReference type="Pfam" id="PF16924"/>
    </source>
</evidence>
<dbReference type="AlphaFoldDB" id="A0A371AXS7"/>
<accession>A0A371AXS7</accession>
<organism evidence="2 3">
    <name type="scientific">Anaerosacchariphilus polymeriproducens</name>
    <dbReference type="NCBI Taxonomy" id="1812858"/>
    <lineage>
        <taxon>Bacteria</taxon>
        <taxon>Bacillati</taxon>
        <taxon>Bacillota</taxon>
        <taxon>Clostridia</taxon>
        <taxon>Lachnospirales</taxon>
        <taxon>Lachnospiraceae</taxon>
        <taxon>Anaerosacchariphilus</taxon>
    </lineage>
</organism>
<gene>
    <name evidence="2" type="ORF">DWV06_05270</name>
</gene>
<evidence type="ECO:0000313" key="3">
    <source>
        <dbReference type="Proteomes" id="UP000255036"/>
    </source>
</evidence>
<name>A0A371AXS7_9FIRM</name>
<dbReference type="NCBIfam" id="NF006162">
    <property type="entry name" value="PRK08306.1"/>
    <property type="match status" value="1"/>
</dbReference>
<dbReference type="Proteomes" id="UP000255036">
    <property type="component" value="Unassembled WGS sequence"/>
</dbReference>